<evidence type="ECO:0000313" key="7">
    <source>
        <dbReference type="EMBL" id="PSK99314.1"/>
    </source>
</evidence>
<dbReference type="InterPro" id="IPR050406">
    <property type="entry name" value="FGGY_Carb_Kinase"/>
</dbReference>
<dbReference type="RefSeq" id="WP_106581746.1">
    <property type="nucleotide sequence ID" value="NZ_PYGA01000003.1"/>
</dbReference>
<evidence type="ECO:0000256" key="4">
    <source>
        <dbReference type="ARBA" id="ARBA00022777"/>
    </source>
</evidence>
<evidence type="ECO:0000259" key="6">
    <source>
        <dbReference type="Pfam" id="PF02782"/>
    </source>
</evidence>
<dbReference type="SUPFAM" id="SSF53067">
    <property type="entry name" value="Actin-like ATPase domain"/>
    <property type="match status" value="2"/>
</dbReference>
<dbReference type="PANTHER" id="PTHR43095">
    <property type="entry name" value="SUGAR KINASE"/>
    <property type="match status" value="1"/>
</dbReference>
<comment type="similarity">
    <text evidence="1">Belongs to the FGGY kinase family.</text>
</comment>
<feature type="domain" description="Carbohydrate kinase FGGY N-terminal" evidence="5">
    <location>
        <begin position="10"/>
        <end position="244"/>
    </location>
</feature>
<dbReference type="CDD" id="cd07783">
    <property type="entry name" value="ASKHA_NBD_FGGY_SePSK_AtXK1-like"/>
    <property type="match status" value="1"/>
</dbReference>
<evidence type="ECO:0000313" key="8">
    <source>
        <dbReference type="Proteomes" id="UP000240542"/>
    </source>
</evidence>
<dbReference type="AlphaFoldDB" id="A0A2P8DQ40"/>
<dbReference type="InterPro" id="IPR018484">
    <property type="entry name" value="FGGY_N"/>
</dbReference>
<dbReference type="Proteomes" id="UP000240542">
    <property type="component" value="Unassembled WGS sequence"/>
</dbReference>
<keyword evidence="3" id="KW-0808">Transferase</keyword>
<dbReference type="InterPro" id="IPR000577">
    <property type="entry name" value="Carb_kinase_FGGY"/>
</dbReference>
<dbReference type="PANTHER" id="PTHR43095:SF5">
    <property type="entry name" value="XYLULOSE KINASE"/>
    <property type="match status" value="1"/>
</dbReference>
<keyword evidence="4 7" id="KW-0418">Kinase</keyword>
<gene>
    <name evidence="7" type="ORF">CLV63_10335</name>
</gene>
<evidence type="ECO:0000256" key="3">
    <source>
        <dbReference type="ARBA" id="ARBA00022679"/>
    </source>
</evidence>
<dbReference type="Gene3D" id="3.30.420.40">
    <property type="match status" value="2"/>
</dbReference>
<dbReference type="GO" id="GO:0042732">
    <property type="term" value="P:D-xylose metabolic process"/>
    <property type="evidence" value="ECO:0007669"/>
    <property type="project" value="UniProtKB-KW"/>
</dbReference>
<organism evidence="7 8">
    <name type="scientific">Murinocardiopsis flavida</name>
    <dbReference type="NCBI Taxonomy" id="645275"/>
    <lineage>
        <taxon>Bacteria</taxon>
        <taxon>Bacillati</taxon>
        <taxon>Actinomycetota</taxon>
        <taxon>Actinomycetes</taxon>
        <taxon>Streptosporangiales</taxon>
        <taxon>Nocardiopsidaceae</taxon>
        <taxon>Murinocardiopsis</taxon>
    </lineage>
</organism>
<protein>
    <submittedName>
        <fullName evidence="7">Sugar (Pentulose or hexulose) kinase</fullName>
    </submittedName>
</protein>
<proteinExistence type="inferred from homology"/>
<evidence type="ECO:0000256" key="1">
    <source>
        <dbReference type="ARBA" id="ARBA00009156"/>
    </source>
</evidence>
<evidence type="ECO:0000256" key="2">
    <source>
        <dbReference type="ARBA" id="ARBA00022629"/>
    </source>
</evidence>
<comment type="caution">
    <text evidence="7">The sequence shown here is derived from an EMBL/GenBank/DDBJ whole genome shotgun (WGS) entry which is preliminary data.</text>
</comment>
<evidence type="ECO:0000259" key="5">
    <source>
        <dbReference type="Pfam" id="PF00370"/>
    </source>
</evidence>
<dbReference type="InterPro" id="IPR018485">
    <property type="entry name" value="FGGY_C"/>
</dbReference>
<feature type="domain" description="Carbohydrate kinase FGGY C-terminal" evidence="6">
    <location>
        <begin position="309"/>
        <end position="429"/>
    </location>
</feature>
<keyword evidence="8" id="KW-1185">Reference proteome</keyword>
<dbReference type="Pfam" id="PF02782">
    <property type="entry name" value="FGGY_C"/>
    <property type="match status" value="1"/>
</dbReference>
<accession>A0A2P8DQ40</accession>
<dbReference type="OrthoDB" id="9805576at2"/>
<dbReference type="PIRSF" id="PIRSF000538">
    <property type="entry name" value="GlpK"/>
    <property type="match status" value="1"/>
</dbReference>
<name>A0A2P8DQ40_9ACTN</name>
<sequence length="487" mass="50812">MASTHQRDDVWIGADIGTQSVRVLAVTGDGDVVGSGTAPLHSIRSGDGGHEQLPDEWWRALGTAAREAAAGIDPARLRAVALCATSGTVLLTDTGGAPVGPALMYNDARAEAEARRAASGHATWRRLGYTMQPTWGLPKLLWLLGRHPGRHLLAHQADHLTARLTGHRTPADSSHALKTGYDVAADRWPTEVLDTLGVDPAVLPDVVAPGTVVGRIGAAAAEHTGLPEGLAVKAGMTDGCAAQIAAGALAPGQWNSVLGSTLVLKGVTPELLIDPGGALYNHRHPDGGWLPGGASNVGAAAVAARFPGADLAALDAAAAQRPHPRGLVYPLTGHGERFPFVHPGARPFATAAFADDVDHYNAVLHGVAYIERLSLDRLAALGARVEELSFTGGGARSPQWTRLRADVLQKPVRIPAQPEPAFGMAVLAASDGSLTETAAAMVRTRAVVAPRPDRADQHDDGYRRLVGELAARGYLDRRPGTETEETA</sequence>
<dbReference type="GO" id="GO:0016301">
    <property type="term" value="F:kinase activity"/>
    <property type="evidence" value="ECO:0007669"/>
    <property type="project" value="UniProtKB-KW"/>
</dbReference>
<keyword evidence="2" id="KW-0859">Xylose metabolism</keyword>
<reference evidence="7 8" key="1">
    <citation type="submission" date="2018-03" db="EMBL/GenBank/DDBJ databases">
        <title>Genomic Encyclopedia of Archaeal and Bacterial Type Strains, Phase II (KMG-II): from individual species to whole genera.</title>
        <authorList>
            <person name="Goeker M."/>
        </authorList>
    </citation>
    <scope>NUCLEOTIDE SEQUENCE [LARGE SCALE GENOMIC DNA]</scope>
    <source>
        <strain evidence="7 8">DSM 45312</strain>
    </source>
</reference>
<keyword evidence="2" id="KW-0119">Carbohydrate metabolism</keyword>
<dbReference type="InterPro" id="IPR043129">
    <property type="entry name" value="ATPase_NBD"/>
</dbReference>
<dbReference type="Pfam" id="PF00370">
    <property type="entry name" value="FGGY_N"/>
    <property type="match status" value="1"/>
</dbReference>
<dbReference type="EMBL" id="PYGA01000003">
    <property type="protein sequence ID" value="PSK99314.1"/>
    <property type="molecule type" value="Genomic_DNA"/>
</dbReference>